<dbReference type="Proteomes" id="UP000492820">
    <property type="component" value="Unassembled WGS sequence"/>
</dbReference>
<evidence type="ECO:0000313" key="1">
    <source>
        <dbReference type="EMBL" id="CDS24167.1"/>
    </source>
</evidence>
<dbReference type="EMBL" id="LK028599">
    <property type="protein sequence ID" value="CDS24167.1"/>
    <property type="molecule type" value="Genomic_DNA"/>
</dbReference>
<dbReference type="AlphaFoldDB" id="A0A068WVI3"/>
<organism evidence="1">
    <name type="scientific">Echinococcus granulosus</name>
    <name type="common">Hydatid tapeworm</name>
    <dbReference type="NCBI Taxonomy" id="6210"/>
    <lineage>
        <taxon>Eukaryota</taxon>
        <taxon>Metazoa</taxon>
        <taxon>Spiralia</taxon>
        <taxon>Lophotrochozoa</taxon>
        <taxon>Platyhelminthes</taxon>
        <taxon>Cestoda</taxon>
        <taxon>Eucestoda</taxon>
        <taxon>Cyclophyllidea</taxon>
        <taxon>Taeniidae</taxon>
        <taxon>Echinococcus</taxon>
        <taxon>Echinococcus granulosus group</taxon>
    </lineage>
</organism>
<reference evidence="1 2" key="1">
    <citation type="journal article" date="2013" name="Nature">
        <title>The genomes of four tapeworm species reveal adaptations to parasitism.</title>
        <authorList>
            <person name="Tsai I.J."/>
            <person name="Zarowiecki M."/>
            <person name="Holroyd N."/>
            <person name="Garciarrubio A."/>
            <person name="Sanchez-Flores A."/>
            <person name="Brooks K.L."/>
            <person name="Tracey A."/>
            <person name="Bobes R.J."/>
            <person name="Fragoso G."/>
            <person name="Sciutto E."/>
            <person name="Aslett M."/>
            <person name="Beasley H."/>
            <person name="Bennett H.M."/>
            <person name="Cai J."/>
            <person name="Camicia F."/>
            <person name="Clark R."/>
            <person name="Cucher M."/>
            <person name="De Silva N."/>
            <person name="Day T.A."/>
            <person name="Deplazes P."/>
            <person name="Estrada K."/>
            <person name="Fernandez C."/>
            <person name="Holland P.W."/>
            <person name="Hou J."/>
            <person name="Hu S."/>
            <person name="Huckvale T."/>
            <person name="Hung S.S."/>
            <person name="Kamenetzky L."/>
            <person name="Keane J.A."/>
            <person name="Kiss F."/>
            <person name="Koziol U."/>
            <person name="Lambert O."/>
            <person name="Liu K."/>
            <person name="Luo X."/>
            <person name="Luo Y."/>
            <person name="Macchiaroli N."/>
            <person name="Nichol S."/>
            <person name="Paps J."/>
            <person name="Parkinson J."/>
            <person name="Pouchkina-Stantcheva N."/>
            <person name="Riddiford N."/>
            <person name="Rosenzvit M."/>
            <person name="Salinas G."/>
            <person name="Wasmuth J.D."/>
            <person name="Zamanian M."/>
            <person name="Zheng Y."/>
            <person name="Cai X."/>
            <person name="Soberon X."/>
            <person name="Olson P.D."/>
            <person name="Laclette J.P."/>
            <person name="Brehm K."/>
            <person name="Berriman M."/>
            <person name="Garciarrubio A."/>
            <person name="Bobes R.J."/>
            <person name="Fragoso G."/>
            <person name="Sanchez-Flores A."/>
            <person name="Estrada K."/>
            <person name="Cevallos M.A."/>
            <person name="Morett E."/>
            <person name="Gonzalez V."/>
            <person name="Portillo T."/>
            <person name="Ochoa-Leyva A."/>
            <person name="Jose M.V."/>
            <person name="Sciutto E."/>
            <person name="Landa A."/>
            <person name="Jimenez L."/>
            <person name="Valdes V."/>
            <person name="Carrero J.C."/>
            <person name="Larralde C."/>
            <person name="Morales-Montor J."/>
            <person name="Limon-Lason J."/>
            <person name="Soberon X."/>
            <person name="Laclette J.P."/>
        </authorList>
    </citation>
    <scope>NUCLEOTIDE SEQUENCE [LARGE SCALE GENOMIC DNA]</scope>
</reference>
<dbReference type="WBParaSite" id="EgrG_000724400">
    <property type="protein sequence ID" value="EgrG_000724400"/>
    <property type="gene ID" value="EgrG_000724400"/>
</dbReference>
<evidence type="ECO:0000313" key="3">
    <source>
        <dbReference type="WBParaSite" id="EgrG_000724400"/>
    </source>
</evidence>
<accession>A0A068WVI3</accession>
<gene>
    <name evidence="1" type="ORF">EgrG_000724400</name>
</gene>
<proteinExistence type="predicted"/>
<protein>
    <submittedName>
        <fullName evidence="3">Secreted protein</fullName>
    </submittedName>
</protein>
<reference evidence="1" key="2">
    <citation type="submission" date="2014-06" db="EMBL/GenBank/DDBJ databases">
        <authorList>
            <person name="Aslett M."/>
        </authorList>
    </citation>
    <scope>NUCLEOTIDE SEQUENCE</scope>
</reference>
<reference evidence="3" key="3">
    <citation type="submission" date="2020-10" db="UniProtKB">
        <authorList>
            <consortium name="WormBaseParasite"/>
        </authorList>
    </citation>
    <scope>IDENTIFICATION</scope>
</reference>
<sequence>MVIATVAVRVRTAAERSSPVAVILCTANCNRSRRASVSSASKVDSSA</sequence>
<evidence type="ECO:0000313" key="2">
    <source>
        <dbReference type="Proteomes" id="UP000492820"/>
    </source>
</evidence>
<name>A0A068WVI3_ECHGR</name>